<dbReference type="SUPFAM" id="SSF49503">
    <property type="entry name" value="Cupredoxins"/>
    <property type="match status" value="1"/>
</dbReference>
<comment type="caution">
    <text evidence="3">The sequence shown here is derived from an EMBL/GenBank/DDBJ whole genome shotgun (WGS) entry which is preliminary data.</text>
</comment>
<dbReference type="Proteomes" id="UP000015347">
    <property type="component" value="Unassembled WGS sequence"/>
</dbReference>
<dbReference type="HOGENOM" id="CLU_3029819_0_0_5"/>
<feature type="domain" description="Plastocyanin-like" evidence="2">
    <location>
        <begin position="2"/>
        <end position="40"/>
    </location>
</feature>
<dbReference type="InterPro" id="IPR008972">
    <property type="entry name" value="Cupredoxin"/>
</dbReference>
<dbReference type="GO" id="GO:0016491">
    <property type="term" value="F:oxidoreductase activity"/>
    <property type="evidence" value="ECO:0007669"/>
    <property type="project" value="InterPro"/>
</dbReference>
<gene>
    <name evidence="3" type="ORF">Salmuc_02189</name>
</gene>
<protein>
    <recommendedName>
        <fullName evidence="2">Plastocyanin-like domain-containing protein</fullName>
    </recommendedName>
</protein>
<evidence type="ECO:0000313" key="4">
    <source>
        <dbReference type="Proteomes" id="UP000015347"/>
    </source>
</evidence>
<dbReference type="PROSITE" id="PS00080">
    <property type="entry name" value="MULTICOPPER_OXIDASE2"/>
    <property type="match status" value="1"/>
</dbReference>
<proteinExistence type="predicted"/>
<dbReference type="GO" id="GO:0005507">
    <property type="term" value="F:copper ion binding"/>
    <property type="evidence" value="ECO:0007669"/>
    <property type="project" value="InterPro"/>
</dbReference>
<accession>S9QQB7</accession>
<name>S9QQB7_9RHOB</name>
<evidence type="ECO:0000256" key="1">
    <source>
        <dbReference type="ARBA" id="ARBA00022723"/>
    </source>
</evidence>
<dbReference type="Pfam" id="PF07731">
    <property type="entry name" value="Cu-oxidase_2"/>
    <property type="match status" value="1"/>
</dbReference>
<dbReference type="EMBL" id="APVH01000015">
    <property type="protein sequence ID" value="EPX83581.1"/>
    <property type="molecule type" value="Genomic_DNA"/>
</dbReference>
<evidence type="ECO:0000313" key="3">
    <source>
        <dbReference type="EMBL" id="EPX83581.1"/>
    </source>
</evidence>
<keyword evidence="4" id="KW-1185">Reference proteome</keyword>
<dbReference type="Gene3D" id="2.60.40.420">
    <property type="entry name" value="Cupredoxins - blue copper proteins"/>
    <property type="match status" value="1"/>
</dbReference>
<dbReference type="InterPro" id="IPR002355">
    <property type="entry name" value="Cu_oxidase_Cu_BS"/>
</dbReference>
<keyword evidence="1" id="KW-0479">Metal-binding</keyword>
<reference evidence="4" key="1">
    <citation type="journal article" date="2014" name="Stand. Genomic Sci.">
        <title>Genome sequence of the exopolysaccharide-producing Salipiger mucosus type strain (DSM 16094(T)), a moderately halophilic member of the Roseobacter clade.</title>
        <authorList>
            <person name="Riedel T."/>
            <person name="Spring S."/>
            <person name="Fiebig A."/>
            <person name="Petersen J."/>
            <person name="Kyrpides N.C."/>
            <person name="Goker M."/>
            <person name="Klenk H.P."/>
        </authorList>
    </citation>
    <scope>NUCLEOTIDE SEQUENCE [LARGE SCALE GENOMIC DNA]</scope>
    <source>
        <strain evidence="4">DSM 16094</strain>
    </source>
</reference>
<organism evidence="3 4">
    <name type="scientific">Salipiger mucosus DSM 16094</name>
    <dbReference type="NCBI Taxonomy" id="1123237"/>
    <lineage>
        <taxon>Bacteria</taxon>
        <taxon>Pseudomonadati</taxon>
        <taxon>Pseudomonadota</taxon>
        <taxon>Alphaproteobacteria</taxon>
        <taxon>Rhodobacterales</taxon>
        <taxon>Roseobacteraceae</taxon>
        <taxon>Salipiger</taxon>
    </lineage>
</organism>
<dbReference type="InterPro" id="IPR011706">
    <property type="entry name" value="Cu-oxidase_C"/>
</dbReference>
<evidence type="ECO:0000259" key="2">
    <source>
        <dbReference type="Pfam" id="PF07731"/>
    </source>
</evidence>
<dbReference type="STRING" id="1123237.Salmuc_02189"/>
<dbReference type="AlphaFoldDB" id="S9QQB7"/>
<sequence>MPMGKQVTIRQTYRQWTGKIVYHCHILPHEDTGMMQNMLILDPAQARGHGTHEKG</sequence>